<evidence type="ECO:0000256" key="6">
    <source>
        <dbReference type="ARBA" id="ARBA00022729"/>
    </source>
</evidence>
<evidence type="ECO:0000256" key="9">
    <source>
        <dbReference type="ARBA" id="ARBA00023180"/>
    </source>
</evidence>
<evidence type="ECO:0000256" key="11">
    <source>
        <dbReference type="ARBA" id="ARBA00023316"/>
    </source>
</evidence>
<accession>A0A1E4S379</accession>
<comment type="subcellular location">
    <subcellularLocation>
        <location evidence="1">Cell envelope</location>
    </subcellularLocation>
    <subcellularLocation>
        <location evidence="12">Cell membrane</location>
        <topology evidence="12">Lipid-anchor</topology>
        <topology evidence="12">GPI-anchor</topology>
    </subcellularLocation>
    <subcellularLocation>
        <location evidence="2">Membrane</location>
        <topology evidence="2">Lipid-anchor</topology>
        <topology evidence="2">GPI-anchor</topology>
    </subcellularLocation>
</comment>
<name>A0A1E4S379_CYBJN</name>
<evidence type="ECO:0000313" key="14">
    <source>
        <dbReference type="Proteomes" id="UP000094389"/>
    </source>
</evidence>
<evidence type="ECO:0000256" key="7">
    <source>
        <dbReference type="ARBA" id="ARBA00023136"/>
    </source>
</evidence>
<dbReference type="GO" id="GO:0042124">
    <property type="term" value="F:1,3-beta-glucanosyltransferase activity"/>
    <property type="evidence" value="ECO:0007669"/>
    <property type="project" value="TreeGrafter"/>
</dbReference>
<dbReference type="PANTHER" id="PTHR31468:SF14">
    <property type="entry name" value="1,3-BETA-GLUCANOSYLTRANSFERASE GAS4"/>
    <property type="match status" value="1"/>
</dbReference>
<dbReference type="OMA" id="IRVYNID"/>
<dbReference type="GeneID" id="30991245"/>
<evidence type="ECO:0000256" key="5">
    <source>
        <dbReference type="ARBA" id="ARBA00022679"/>
    </source>
</evidence>
<evidence type="ECO:0000313" key="13">
    <source>
        <dbReference type="EMBL" id="ODV73954.1"/>
    </source>
</evidence>
<evidence type="ECO:0000256" key="12">
    <source>
        <dbReference type="RuleBase" id="RU361209"/>
    </source>
</evidence>
<dbReference type="InterPro" id="IPR017853">
    <property type="entry name" value="GH"/>
</dbReference>
<comment type="function">
    <text evidence="12">Splits internally a 1,3-beta-glucan molecule and transfers the newly generated reducing end (the donor) to the non-reducing end of another 1,3-beta-glucan molecule (the acceptor) forming a 1,3-beta linkage, resulting in the elongation of 1,3-beta-glucan chains in the cell wall.</text>
</comment>
<evidence type="ECO:0000256" key="4">
    <source>
        <dbReference type="ARBA" id="ARBA00022622"/>
    </source>
</evidence>
<keyword evidence="5 12" id="KW-0808">Transferase</keyword>
<evidence type="ECO:0000256" key="10">
    <source>
        <dbReference type="ARBA" id="ARBA00023288"/>
    </source>
</evidence>
<keyword evidence="10 12" id="KW-0449">Lipoprotein</keyword>
<keyword evidence="8" id="KW-1015">Disulfide bond</keyword>
<dbReference type="OrthoDB" id="421038at2759"/>
<dbReference type="PANTHER" id="PTHR31468">
    <property type="entry name" value="1,3-BETA-GLUCANOSYLTRANSFERASE GAS1"/>
    <property type="match status" value="1"/>
</dbReference>
<keyword evidence="11" id="KW-0961">Cell wall biogenesis/degradation</keyword>
<dbReference type="GO" id="GO:0071970">
    <property type="term" value="P:fungal-type cell wall (1-&gt;3)-beta-D-glucan biosynthetic process"/>
    <property type="evidence" value="ECO:0007669"/>
    <property type="project" value="TreeGrafter"/>
</dbReference>
<dbReference type="Pfam" id="PF03198">
    <property type="entry name" value="Glyco_hydro_72"/>
    <property type="match status" value="1"/>
</dbReference>
<dbReference type="GO" id="GO:0009277">
    <property type="term" value="C:fungal-type cell wall"/>
    <property type="evidence" value="ECO:0007669"/>
    <property type="project" value="UniProtKB-ARBA"/>
</dbReference>
<keyword evidence="4 12" id="KW-0336">GPI-anchor</keyword>
<keyword evidence="6" id="KW-0732">Signal</keyword>
<protein>
    <recommendedName>
        <fullName evidence="12">1,3-beta-glucanosyltransferase</fullName>
        <ecNumber evidence="12">2.4.1.-</ecNumber>
    </recommendedName>
</protein>
<dbReference type="GO" id="GO:0031505">
    <property type="term" value="P:fungal-type cell wall organization"/>
    <property type="evidence" value="ECO:0007669"/>
    <property type="project" value="TreeGrafter"/>
</dbReference>
<evidence type="ECO:0000256" key="1">
    <source>
        <dbReference type="ARBA" id="ARBA00004196"/>
    </source>
</evidence>
<keyword evidence="14" id="KW-1185">Reference proteome</keyword>
<gene>
    <name evidence="13" type="ORF">CYBJADRAFT_177331</name>
</gene>
<dbReference type="EC" id="2.4.1.-" evidence="12"/>
<evidence type="ECO:0000256" key="3">
    <source>
        <dbReference type="ARBA" id="ARBA00007528"/>
    </source>
</evidence>
<evidence type="ECO:0000256" key="2">
    <source>
        <dbReference type="ARBA" id="ARBA00004589"/>
    </source>
</evidence>
<proteinExistence type="inferred from homology"/>
<dbReference type="Gene3D" id="3.20.20.80">
    <property type="entry name" value="Glycosidases"/>
    <property type="match status" value="1"/>
</dbReference>
<reference evidence="13 14" key="1">
    <citation type="journal article" date="2016" name="Proc. Natl. Acad. Sci. U.S.A.">
        <title>Comparative genomics of biotechnologically important yeasts.</title>
        <authorList>
            <person name="Riley R."/>
            <person name="Haridas S."/>
            <person name="Wolfe K.H."/>
            <person name="Lopes M.R."/>
            <person name="Hittinger C.T."/>
            <person name="Goeker M."/>
            <person name="Salamov A.A."/>
            <person name="Wisecaver J.H."/>
            <person name="Long T.M."/>
            <person name="Calvey C.H."/>
            <person name="Aerts A.L."/>
            <person name="Barry K.W."/>
            <person name="Choi C."/>
            <person name="Clum A."/>
            <person name="Coughlan A.Y."/>
            <person name="Deshpande S."/>
            <person name="Douglass A.P."/>
            <person name="Hanson S.J."/>
            <person name="Klenk H.-P."/>
            <person name="LaButti K.M."/>
            <person name="Lapidus A."/>
            <person name="Lindquist E.A."/>
            <person name="Lipzen A.M."/>
            <person name="Meier-Kolthoff J.P."/>
            <person name="Ohm R.A."/>
            <person name="Otillar R.P."/>
            <person name="Pangilinan J.L."/>
            <person name="Peng Y."/>
            <person name="Rokas A."/>
            <person name="Rosa C.A."/>
            <person name="Scheuner C."/>
            <person name="Sibirny A.A."/>
            <person name="Slot J.C."/>
            <person name="Stielow J.B."/>
            <person name="Sun H."/>
            <person name="Kurtzman C.P."/>
            <person name="Blackwell M."/>
            <person name="Grigoriev I.V."/>
            <person name="Jeffries T.W."/>
        </authorList>
    </citation>
    <scope>NUCLEOTIDE SEQUENCE [LARGE SCALE GENOMIC DNA]</scope>
    <source>
        <strain evidence="14">ATCC 18201 / CBS 1600 / BCRC 20928 / JCM 3617 / NBRC 0987 / NRRL Y-1542</strain>
    </source>
</reference>
<evidence type="ECO:0000256" key="8">
    <source>
        <dbReference type="ARBA" id="ARBA00023157"/>
    </source>
</evidence>
<dbReference type="GO" id="GO:0098552">
    <property type="term" value="C:side of membrane"/>
    <property type="evidence" value="ECO:0007669"/>
    <property type="project" value="UniProtKB-KW"/>
</dbReference>
<comment type="similarity">
    <text evidence="3 12">Belongs to the glycosyl hydrolase 72 family.</text>
</comment>
<dbReference type="InterPro" id="IPR004886">
    <property type="entry name" value="Glucanosyltransferase"/>
</dbReference>
<dbReference type="SUPFAM" id="SSF51445">
    <property type="entry name" value="(Trans)glycosidases"/>
    <property type="match status" value="1"/>
</dbReference>
<dbReference type="RefSeq" id="XP_020070993.1">
    <property type="nucleotide sequence ID" value="XM_020216849.1"/>
</dbReference>
<dbReference type="STRING" id="983966.A0A1E4S379"/>
<dbReference type="FunFam" id="3.20.20.80:FF:000032">
    <property type="entry name" value="1,3-beta-glucanosyltransferase"/>
    <property type="match status" value="1"/>
</dbReference>
<dbReference type="GO" id="GO:0005886">
    <property type="term" value="C:plasma membrane"/>
    <property type="evidence" value="ECO:0007669"/>
    <property type="project" value="UniProtKB-SubCell"/>
</dbReference>
<keyword evidence="7 12" id="KW-0472">Membrane</keyword>
<keyword evidence="9" id="KW-0325">Glycoprotein</keyword>
<organism evidence="13 14">
    <name type="scientific">Cyberlindnera jadinii (strain ATCC 18201 / CBS 1600 / BCRC 20928 / JCM 3617 / NBRC 0987 / NRRL Y-1542)</name>
    <name type="common">Torula yeast</name>
    <name type="synonym">Candida utilis</name>
    <dbReference type="NCBI Taxonomy" id="983966"/>
    <lineage>
        <taxon>Eukaryota</taxon>
        <taxon>Fungi</taxon>
        <taxon>Dikarya</taxon>
        <taxon>Ascomycota</taxon>
        <taxon>Saccharomycotina</taxon>
        <taxon>Saccharomycetes</taxon>
        <taxon>Phaffomycetales</taxon>
        <taxon>Phaffomycetaceae</taxon>
        <taxon>Cyberlindnera</taxon>
    </lineage>
</organism>
<dbReference type="EMBL" id="KV453929">
    <property type="protein sequence ID" value="ODV73954.1"/>
    <property type="molecule type" value="Genomic_DNA"/>
</dbReference>
<dbReference type="Proteomes" id="UP000094389">
    <property type="component" value="Unassembled WGS sequence"/>
</dbReference>
<sequence>MALFDAASWAFVHPIGVHGRYFVDTVTREPFFVKGVDYQPGGSSAVTEDSDPLSDPNACARDIIMFQELGINTIRVYSINPDLNHDICMTMLASAGIYLVLDVNSPLEGQHLNRYEPWLTYNEDYVEHVFKVIEQFSGYNNTLGFFAGNEIVNDKKSARNSPVYVKALISDMKSYISKHSPRFIPVGYSAADDLNYRVSLSKYLECTTGSLYDSVDFYGVNTYQWCGEQTFYTSGYDILVNDYEDYVRPVFFSEFGCNKVTPRLFEEVGSMFSNDMIGVFSGGLVYEYSQEPNNYGLVEIDANGNLKLLKDYDHLKLQFNSVDLPTGREIADLYTSHGKGLKLGAQAIPECYDEYDNLDINKGVDSAVSLLLLRNGVDARRGKFVKLLEEDFFTTFNITTSSGAPFPTNYMKATHLPSTGVENNTNNVRNFKTRSSEIKYMDKAHLCHNNWVRFH</sequence>
<dbReference type="AlphaFoldDB" id="A0A1E4S379"/>